<dbReference type="RefSeq" id="WP_051158360.1">
    <property type="nucleotide sequence ID" value="NZ_JBIRUQ010000003.1"/>
</dbReference>
<dbReference type="SUPFAM" id="SSF56601">
    <property type="entry name" value="beta-lactamase/transpeptidase-like"/>
    <property type="match status" value="1"/>
</dbReference>
<reference evidence="2 3" key="1">
    <citation type="submission" date="2024-10" db="EMBL/GenBank/DDBJ databases">
        <title>The Natural Products Discovery Center: Release of the First 8490 Sequenced Strains for Exploring Actinobacteria Biosynthetic Diversity.</title>
        <authorList>
            <person name="Kalkreuter E."/>
            <person name="Kautsar S.A."/>
            <person name="Yang D."/>
            <person name="Bader C.D."/>
            <person name="Teijaro C.N."/>
            <person name="Fluegel L."/>
            <person name="Davis C.M."/>
            <person name="Simpson J.R."/>
            <person name="Lauterbach L."/>
            <person name="Steele A.D."/>
            <person name="Gui C."/>
            <person name="Meng S."/>
            <person name="Li G."/>
            <person name="Viehrig K."/>
            <person name="Ye F."/>
            <person name="Su P."/>
            <person name="Kiefer A.F."/>
            <person name="Nichols A."/>
            <person name="Cepeda A.J."/>
            <person name="Yan W."/>
            <person name="Fan B."/>
            <person name="Jiang Y."/>
            <person name="Adhikari A."/>
            <person name="Zheng C.-J."/>
            <person name="Schuster L."/>
            <person name="Cowan T.M."/>
            <person name="Smanski M.J."/>
            <person name="Chevrette M.G."/>
            <person name="De Carvalho L.P.S."/>
            <person name="Shen B."/>
        </authorList>
    </citation>
    <scope>NUCLEOTIDE SEQUENCE [LARGE SCALE GENOMIC DNA]</scope>
    <source>
        <strain evidence="2 3">NPDC020568</strain>
    </source>
</reference>
<name>A0ABW7TSE7_9NOCA</name>
<dbReference type="Proteomes" id="UP001611263">
    <property type="component" value="Unassembled WGS sequence"/>
</dbReference>
<evidence type="ECO:0000256" key="1">
    <source>
        <dbReference type="SAM" id="SignalP"/>
    </source>
</evidence>
<dbReference type="EMBL" id="JBIRUQ010000003">
    <property type="protein sequence ID" value="MFI1462185.1"/>
    <property type="molecule type" value="Genomic_DNA"/>
</dbReference>
<organism evidence="2 3">
    <name type="scientific">Nocardia carnea</name>
    <dbReference type="NCBI Taxonomy" id="37328"/>
    <lineage>
        <taxon>Bacteria</taxon>
        <taxon>Bacillati</taxon>
        <taxon>Actinomycetota</taxon>
        <taxon>Actinomycetes</taxon>
        <taxon>Mycobacteriales</taxon>
        <taxon>Nocardiaceae</taxon>
        <taxon>Nocardia</taxon>
    </lineage>
</organism>
<dbReference type="InterPro" id="IPR012338">
    <property type="entry name" value="Beta-lactam/transpept-like"/>
</dbReference>
<dbReference type="PROSITE" id="PS51257">
    <property type="entry name" value="PROKAR_LIPOPROTEIN"/>
    <property type="match status" value="1"/>
</dbReference>
<proteinExistence type="predicted"/>
<comment type="caution">
    <text evidence="2">The sequence shown here is derived from an EMBL/GenBank/DDBJ whole genome shotgun (WGS) entry which is preliminary data.</text>
</comment>
<feature type="signal peptide" evidence="1">
    <location>
        <begin position="1"/>
        <end position="24"/>
    </location>
</feature>
<keyword evidence="3" id="KW-1185">Reference proteome</keyword>
<gene>
    <name evidence="2" type="ORF">ACH4WX_15840</name>
</gene>
<protein>
    <recommendedName>
        <fullName evidence="4">Serine hydrolase</fullName>
    </recommendedName>
</protein>
<dbReference type="GeneID" id="93508931"/>
<dbReference type="Gene3D" id="3.40.710.10">
    <property type="entry name" value="DD-peptidase/beta-lactamase superfamily"/>
    <property type="match status" value="1"/>
</dbReference>
<evidence type="ECO:0008006" key="4">
    <source>
        <dbReference type="Google" id="ProtNLM"/>
    </source>
</evidence>
<feature type="chain" id="PRO_5046048727" description="Serine hydrolase" evidence="1">
    <location>
        <begin position="25"/>
        <end position="246"/>
    </location>
</feature>
<evidence type="ECO:0000313" key="2">
    <source>
        <dbReference type="EMBL" id="MFI1462185.1"/>
    </source>
</evidence>
<keyword evidence="1" id="KW-0732">Signal</keyword>
<sequence length="246" mass="25262">MSYRTLILATLIAAACSGPAPAIAQPLPPPGAPAESVPARSALSVRGPNGFRWGTPNEFETRSALSMVKLYLADYALRHGDGSPADRMHAERMIRLSDDAAAEAVAAEYPQAIGAVAAEYGLAQTSAGAGWNTATTSTADLADFLAAKQATDPTSPILGWMASAPPTAADGTQQNWGTARLPGVQGSKWGWSDLPPAEVVSASFGPGFTVAAHTRGSAQDQTADVERALAEVLARVVGGAIPVTVR</sequence>
<accession>A0ABW7TSE7</accession>
<evidence type="ECO:0000313" key="3">
    <source>
        <dbReference type="Proteomes" id="UP001611263"/>
    </source>
</evidence>